<gene>
    <name evidence="2" type="ORF">PXEA_LOCUS4001</name>
</gene>
<accession>A0A3S5BND0</accession>
<evidence type="ECO:0000256" key="1">
    <source>
        <dbReference type="SAM" id="MobiDB-lite"/>
    </source>
</evidence>
<evidence type="ECO:0000313" key="3">
    <source>
        <dbReference type="Proteomes" id="UP000784294"/>
    </source>
</evidence>
<dbReference type="Proteomes" id="UP000784294">
    <property type="component" value="Unassembled WGS sequence"/>
</dbReference>
<reference evidence="2" key="1">
    <citation type="submission" date="2018-11" db="EMBL/GenBank/DDBJ databases">
        <authorList>
            <consortium name="Pathogen Informatics"/>
        </authorList>
    </citation>
    <scope>NUCLEOTIDE SEQUENCE</scope>
</reference>
<feature type="compositionally biased region" description="Polar residues" evidence="1">
    <location>
        <begin position="100"/>
        <end position="110"/>
    </location>
</feature>
<sequence length="117" mass="12922">MCHPLTPSTSPIASISVYTTFKNTACCGAGGEVPRETFQENQMSTTEKFTIFFKRDPALLNFETGRASVSIEDGAPLESGKNSPSTPISKTRMKPLQIVSPKSQKQLRSNVSRKRRR</sequence>
<evidence type="ECO:0000313" key="2">
    <source>
        <dbReference type="EMBL" id="VEL10561.1"/>
    </source>
</evidence>
<protein>
    <submittedName>
        <fullName evidence="2">Uncharacterized protein</fullName>
    </submittedName>
</protein>
<feature type="compositionally biased region" description="Polar residues" evidence="1">
    <location>
        <begin position="80"/>
        <end position="89"/>
    </location>
</feature>
<dbReference type="AlphaFoldDB" id="A0A3S5BND0"/>
<feature type="region of interest" description="Disordered" evidence="1">
    <location>
        <begin position="70"/>
        <end position="117"/>
    </location>
</feature>
<dbReference type="EMBL" id="CAAALY010009350">
    <property type="protein sequence ID" value="VEL10561.1"/>
    <property type="molecule type" value="Genomic_DNA"/>
</dbReference>
<organism evidence="2 3">
    <name type="scientific">Protopolystoma xenopodis</name>
    <dbReference type="NCBI Taxonomy" id="117903"/>
    <lineage>
        <taxon>Eukaryota</taxon>
        <taxon>Metazoa</taxon>
        <taxon>Spiralia</taxon>
        <taxon>Lophotrochozoa</taxon>
        <taxon>Platyhelminthes</taxon>
        <taxon>Monogenea</taxon>
        <taxon>Polyopisthocotylea</taxon>
        <taxon>Polystomatidea</taxon>
        <taxon>Polystomatidae</taxon>
        <taxon>Protopolystoma</taxon>
    </lineage>
</organism>
<keyword evidence="3" id="KW-1185">Reference proteome</keyword>
<proteinExistence type="predicted"/>
<comment type="caution">
    <text evidence="2">The sequence shown here is derived from an EMBL/GenBank/DDBJ whole genome shotgun (WGS) entry which is preliminary data.</text>
</comment>
<name>A0A3S5BND0_9PLAT</name>